<name>A0A091N354_APAVI</name>
<dbReference type="EMBL" id="KL376011">
    <property type="protein sequence ID" value="KFP83881.1"/>
    <property type="molecule type" value="Genomic_DNA"/>
</dbReference>
<reference evidence="22 23" key="1">
    <citation type="submission" date="2014-04" db="EMBL/GenBank/DDBJ databases">
        <title>Genome evolution of avian class.</title>
        <authorList>
            <person name="Zhang G."/>
            <person name="Li C."/>
        </authorList>
    </citation>
    <scope>NUCLEOTIDE SEQUENCE [LARGE SCALE GENOMIC DNA]</scope>
    <source>
        <strain evidence="22">BGI_N311</strain>
    </source>
</reference>
<dbReference type="GO" id="GO:0005858">
    <property type="term" value="C:axonemal dynein complex"/>
    <property type="evidence" value="ECO:0007669"/>
    <property type="project" value="TreeGrafter"/>
</dbReference>
<dbReference type="PANTHER" id="PTHR46532">
    <property type="entry name" value="MALE FERTILITY FACTOR KL5"/>
    <property type="match status" value="1"/>
</dbReference>
<keyword evidence="7" id="KW-0963">Cytoplasm</keyword>
<dbReference type="InterPro" id="IPR042222">
    <property type="entry name" value="Dynein_2_N"/>
</dbReference>
<feature type="non-terminal residue" evidence="22">
    <location>
        <position position="1"/>
    </location>
</feature>
<dbReference type="Gene3D" id="3.20.180.20">
    <property type="entry name" value="Dynein heavy chain, N-terminal domain 2"/>
    <property type="match status" value="1"/>
</dbReference>
<dbReference type="PANTHER" id="PTHR46532:SF15">
    <property type="entry name" value="CYTOPLASMIC DYNEIN 2 HEAVY CHAIN 1"/>
    <property type="match status" value="1"/>
</dbReference>
<keyword evidence="23" id="KW-1185">Reference proteome</keyword>
<feature type="coiled-coil region" evidence="20">
    <location>
        <begin position="749"/>
        <end position="776"/>
    </location>
</feature>
<evidence type="ECO:0000256" key="20">
    <source>
        <dbReference type="SAM" id="Coils"/>
    </source>
</evidence>
<dbReference type="InterPro" id="IPR013594">
    <property type="entry name" value="Dynein_heavy_tail"/>
</dbReference>
<keyword evidence="5" id="KW-0217">Developmental protein</keyword>
<evidence type="ECO:0000256" key="2">
    <source>
        <dbReference type="ARBA" id="ARBA00004202"/>
    </source>
</evidence>
<dbReference type="FunFam" id="1.20.920.30:FF:000006">
    <property type="entry name" value="Cytoplasmic dynein 2 heavy chain 1"/>
    <property type="match status" value="1"/>
</dbReference>
<comment type="subcellular location">
    <subcellularLocation>
        <location evidence="2">Cell membrane</location>
        <topology evidence="2">Peripheral membrane protein</topology>
    </subcellularLocation>
    <subcellularLocation>
        <location evidence="1">Cell projection</location>
        <location evidence="1">Cilium</location>
    </subcellularLocation>
    <subcellularLocation>
        <location evidence="3">Cytoplasm</location>
        <location evidence="3">Cytoskeleton</location>
    </subcellularLocation>
</comment>
<dbReference type="GO" id="GO:0051959">
    <property type="term" value="F:dynein light intermediate chain binding"/>
    <property type="evidence" value="ECO:0007669"/>
    <property type="project" value="InterPro"/>
</dbReference>
<keyword evidence="16" id="KW-0505">Motor protein</keyword>
<dbReference type="GO" id="GO:0045505">
    <property type="term" value="F:dynein intermediate chain binding"/>
    <property type="evidence" value="ECO:0007669"/>
    <property type="project" value="InterPro"/>
</dbReference>
<keyword evidence="14" id="KW-0969">Cilium</keyword>
<protein>
    <recommendedName>
        <fullName evidence="19">Cytoplasmic dynein 2 heavy chain 1</fullName>
    </recommendedName>
</protein>
<feature type="domain" description="AAA+ ATPase" evidence="21">
    <location>
        <begin position="1643"/>
        <end position="1799"/>
    </location>
</feature>
<dbReference type="Gene3D" id="1.20.140.100">
    <property type="entry name" value="Dynein heavy chain, N-terminal domain 2"/>
    <property type="match status" value="1"/>
</dbReference>
<feature type="domain" description="AAA+ ATPase" evidence="21">
    <location>
        <begin position="1356"/>
        <end position="1502"/>
    </location>
</feature>
<dbReference type="Pfam" id="PF21264">
    <property type="entry name" value="DYNC2H1_AAA_dom"/>
    <property type="match status" value="1"/>
</dbReference>
<evidence type="ECO:0000256" key="9">
    <source>
        <dbReference type="ARBA" id="ARBA00022741"/>
    </source>
</evidence>
<dbReference type="GO" id="GO:0005874">
    <property type="term" value="C:microtubule"/>
    <property type="evidence" value="ECO:0007669"/>
    <property type="project" value="UniProtKB-KW"/>
</dbReference>
<dbReference type="InterPro" id="IPR026983">
    <property type="entry name" value="DHC"/>
</dbReference>
<dbReference type="FunFam" id="3.20.180.20:FF:000002">
    <property type="entry name" value="Cytoplasmic dynein heavy chain 1"/>
    <property type="match status" value="1"/>
</dbReference>
<evidence type="ECO:0000256" key="13">
    <source>
        <dbReference type="ARBA" id="ARBA00023054"/>
    </source>
</evidence>
<evidence type="ECO:0000256" key="10">
    <source>
        <dbReference type="ARBA" id="ARBA00022794"/>
    </source>
</evidence>
<gene>
    <name evidence="22" type="ORF">N311_07058</name>
</gene>
<evidence type="ECO:0000256" key="16">
    <source>
        <dbReference type="ARBA" id="ARBA00023175"/>
    </source>
</evidence>
<feature type="domain" description="AAA+ ATPase" evidence="21">
    <location>
        <begin position="1955"/>
        <end position="2103"/>
    </location>
</feature>
<evidence type="ECO:0000256" key="19">
    <source>
        <dbReference type="ARBA" id="ARBA00023902"/>
    </source>
</evidence>
<dbReference type="FunFam" id="1.20.140.100:FF:000005">
    <property type="entry name" value="cytoplasmic dynein 2 heavy chain 1"/>
    <property type="match status" value="1"/>
</dbReference>
<dbReference type="InterPro" id="IPR049400">
    <property type="entry name" value="DYNC2H1_AAA_dom"/>
</dbReference>
<dbReference type="Proteomes" id="UP000054244">
    <property type="component" value="Unassembled WGS sequence"/>
</dbReference>
<feature type="non-terminal residue" evidence="22">
    <location>
        <position position="2283"/>
    </location>
</feature>
<dbReference type="Gene3D" id="1.10.8.710">
    <property type="match status" value="1"/>
</dbReference>
<dbReference type="FunFam" id="3.40.50.300:FF:000706">
    <property type="entry name" value="Cytoplasmic dynein 2 heavy chain 1"/>
    <property type="match status" value="1"/>
</dbReference>
<dbReference type="Pfam" id="PF22597">
    <property type="entry name" value="DYN_lid"/>
    <property type="match status" value="1"/>
</dbReference>
<dbReference type="GO" id="GO:0030030">
    <property type="term" value="P:cell projection organization"/>
    <property type="evidence" value="ECO:0007669"/>
    <property type="project" value="UniProtKB-KW"/>
</dbReference>
<evidence type="ECO:0000256" key="3">
    <source>
        <dbReference type="ARBA" id="ARBA00004245"/>
    </source>
</evidence>
<evidence type="ECO:0000256" key="15">
    <source>
        <dbReference type="ARBA" id="ARBA00023136"/>
    </source>
</evidence>
<evidence type="ECO:0000256" key="17">
    <source>
        <dbReference type="ARBA" id="ARBA00023212"/>
    </source>
</evidence>
<evidence type="ECO:0000256" key="11">
    <source>
        <dbReference type="ARBA" id="ARBA00022840"/>
    </source>
</evidence>
<evidence type="ECO:0000256" key="4">
    <source>
        <dbReference type="ARBA" id="ARBA00008887"/>
    </source>
</evidence>
<keyword evidence="15" id="KW-0472">Membrane</keyword>
<evidence type="ECO:0000256" key="8">
    <source>
        <dbReference type="ARBA" id="ARBA00022701"/>
    </source>
</evidence>
<dbReference type="Gene3D" id="3.40.50.300">
    <property type="entry name" value="P-loop containing nucleotide triphosphate hydrolases"/>
    <property type="match status" value="3"/>
</dbReference>
<evidence type="ECO:0000256" key="12">
    <source>
        <dbReference type="ARBA" id="ARBA00023017"/>
    </source>
</evidence>
<evidence type="ECO:0000313" key="22">
    <source>
        <dbReference type="EMBL" id="KFP83881.1"/>
    </source>
</evidence>
<dbReference type="Pfam" id="PF08393">
    <property type="entry name" value="DHC_N2"/>
    <property type="match status" value="1"/>
</dbReference>
<evidence type="ECO:0000256" key="18">
    <source>
        <dbReference type="ARBA" id="ARBA00023273"/>
    </source>
</evidence>
<evidence type="ECO:0000259" key="21">
    <source>
        <dbReference type="SMART" id="SM00382"/>
    </source>
</evidence>
<dbReference type="InterPro" id="IPR013602">
    <property type="entry name" value="Dynein_heavy_linker"/>
</dbReference>
<dbReference type="FunFam" id="3.40.50.300:FF:002654">
    <property type="entry name" value="Cytoplasmic dynein 2 heavy chain 1"/>
    <property type="match status" value="1"/>
</dbReference>
<keyword evidence="9" id="KW-0547">Nucleotide-binding</keyword>
<keyword evidence="8" id="KW-0493">Microtubule</keyword>
<keyword evidence="10" id="KW-0970">Cilium biogenesis/degradation</keyword>
<dbReference type="FunFam" id="1.10.8.710:FF:000006">
    <property type="entry name" value="cytoplasmic dynein 2 heavy chain 1"/>
    <property type="match status" value="1"/>
</dbReference>
<dbReference type="GO" id="GO:0005524">
    <property type="term" value="F:ATP binding"/>
    <property type="evidence" value="ECO:0007669"/>
    <property type="project" value="UniProtKB-KW"/>
</dbReference>
<comment type="similarity">
    <text evidence="4">Belongs to the dynein heavy chain family.</text>
</comment>
<evidence type="ECO:0000256" key="1">
    <source>
        <dbReference type="ARBA" id="ARBA00004138"/>
    </source>
</evidence>
<dbReference type="FunFam" id="3.40.50.300:FF:000071">
    <property type="entry name" value="Cytoplasmic dynein heavy chain 1"/>
    <property type="match status" value="1"/>
</dbReference>
<keyword evidence="12" id="KW-0243">Dynein</keyword>
<dbReference type="GO" id="GO:0005886">
    <property type="term" value="C:plasma membrane"/>
    <property type="evidence" value="ECO:0007669"/>
    <property type="project" value="UniProtKB-SubCell"/>
</dbReference>
<dbReference type="Pfam" id="PF12775">
    <property type="entry name" value="AAA_7"/>
    <property type="match status" value="1"/>
</dbReference>
<accession>A0A091N354</accession>
<dbReference type="Gene3D" id="1.20.920.30">
    <property type="match status" value="1"/>
</dbReference>
<dbReference type="InterPro" id="IPR043157">
    <property type="entry name" value="Dynein_AAA1S"/>
</dbReference>
<keyword evidence="17" id="KW-0206">Cytoskeleton</keyword>
<dbReference type="InterPro" id="IPR035699">
    <property type="entry name" value="AAA_6"/>
</dbReference>
<keyword evidence="6" id="KW-1003">Cell membrane</keyword>
<dbReference type="InterPro" id="IPR054354">
    <property type="entry name" value="DYNC2H1-like_lid"/>
</dbReference>
<dbReference type="InterPro" id="IPR042228">
    <property type="entry name" value="Dynein_linker_3"/>
</dbReference>
<dbReference type="FunFam" id="1.20.58.1120:FF:000006">
    <property type="entry name" value="cytoplasmic dynein 2 heavy chain 1"/>
    <property type="match status" value="1"/>
</dbReference>
<evidence type="ECO:0000256" key="6">
    <source>
        <dbReference type="ARBA" id="ARBA00022475"/>
    </source>
</evidence>
<proteinExistence type="inferred from homology"/>
<dbReference type="SMART" id="SM00382">
    <property type="entry name" value="AAA"/>
    <property type="match status" value="3"/>
</dbReference>
<dbReference type="Pfam" id="PF12774">
    <property type="entry name" value="AAA_6"/>
    <property type="match status" value="1"/>
</dbReference>
<keyword evidence="18" id="KW-0966">Cell projection</keyword>
<evidence type="ECO:0000256" key="7">
    <source>
        <dbReference type="ARBA" id="ARBA00022490"/>
    </source>
</evidence>
<dbReference type="GO" id="GO:0007018">
    <property type="term" value="P:microtubule-based movement"/>
    <property type="evidence" value="ECO:0007669"/>
    <property type="project" value="InterPro"/>
</dbReference>
<evidence type="ECO:0000256" key="5">
    <source>
        <dbReference type="ARBA" id="ARBA00022473"/>
    </source>
</evidence>
<dbReference type="SUPFAM" id="SSF52540">
    <property type="entry name" value="P-loop containing nucleoside triphosphate hydrolases"/>
    <property type="match status" value="3"/>
</dbReference>
<keyword evidence="11" id="KW-0067">ATP-binding</keyword>
<dbReference type="Pfam" id="PF08385">
    <property type="entry name" value="DHC_N1"/>
    <property type="match status" value="1"/>
</dbReference>
<sequence length="2283" mass="261791">VLTVRTLHEKLTFFLPAGEQSALHLGQVFEPFAGLNPVHYNPYTEPLWKAAVSQYERIIAPAEQKIASKLKKFISEIQDSPQQLLQTFQKYKDLIKHPNINKELLFERETLLARLQDYIKDYQTDFETRCHGVPGDACGPLSGKNLSEVVNNIVWVRQLELKVDDAMKLADALLSDLSGFQTFHQSADSFLEELKVYEQEQFDDWSRNIQSELSNPKSGLCIQANSPVMELDHKFGTLNILYSDRLVMLLREVRQLSALGFAIPAKIQHLANSAQKFCKQAVILKQVAHFYNSVDQQMIESQKPMMLQSALAFEQIIKHSKSGPGGKAQITWDNPRELEAYIQKLQAAAERLSTENRKLRKWHTNFIEKVISLMNIDLLRQQQRWKDGLQELRTGFASLESQAGFCYHGFKSRDMKAWRQHWNHQLYKALEHQYQMGLEALNENLPEINIDLTFKQGRLQFRPPFEEVRARYYREMKRFISIPNQFRGVSEAEEESIFTVMTERNANGFLTAFSKAEDLFRRLTDVSNQFKEWIVIGQVDMESLVKTHLSSKQDWEKNFKALKVRGKEAEHLPSTLRIDCITVNCNPVKTVIDDFIQKLYDVLVISLRKSIQGQLCDVSSFLTSAMETLVIRPQTVEEIAEDNLKYLNLREQKEGVFRVFQEAEDKNKLLRTVAGAGLDTISNLRATWDKFELMMESHQLMITEQIEVMKGNVVSRINVYLQDLEKFKARWDQLKPSDDVVETGDQDVLEKSAQIIKEKKKEFDELETMKEKLIEECHHFKLEEPDFSLSKLVSQDIKSCADVWALYEEFYQGFQEKAKEDWITFRSKTYLFEEFLFNWNDKMRKMEEHTVMTVKLQKEVDKYKMIIPLLKYIRGEHLSADHWLDLFRLLGLPRGTTLEGLLFGDLLKVTDVIIEKSMELKDLNCRAQGEVTIREALRELELWGVGAVFTLTDYEDSQGKTVRLIKDWKDIVNQVGDHRCLLQSLKDSPYYKGFEDKVSIWEKKLAELDEYLQNLNQIQRKWVYLEPIFGRGALPKEQARFNRVDEDFRSIMSDIKSDNRITSLNVRTGIRNTLITILDQLQRCQRSLIEFLEEKRSAFPRFYFIGDDDLLEILGQSTNPLVIQSHLKKLFAGINSVSFDEEFKYIVAMKSVEGETVPLRNKVLLSNDVEVWLNSLALEMKETLKKMLIDCIDAGKKSQGSIDPSLFPSQILSLAEQIQFTEDVESAIRDHNLQQLELELTAKLEHYTSIDTSIEDTGSSESGILELKLKALILDIIHNIDVVKQLSQAQVHSVEDWAWKKQLRFYMKNQKCYIQMVDAELQYTYEYQGNSPKLVYTPLTDKCYLTLTQAMKMGLGGNPYGPAGTGKTESVKALGGLLGRQVLVFNCDEGIDVKSMGRIFVGIVKCGAWGCFDEFNRLEEAVLSAVSMQIQTIQHALRKHSPICEMLGKKVEMDHNSGIFITLNPAGKGYGGRQKLPDNLKQLFRPVAMTHPDNELIAEVILYSEGFKDAKILGRKLVAIFNLARELLTPQQHYDWGLRALKTVLRGCGSLLHQLKKSEAKQEINESHMVVQALRLNTMSKLTFADCARFDALVKDVFPGIDFKDVEYAELTTALQQVFEEANLEIISSQIKKALELYEQLCQRMGVVIVGPSGGGKSTLWRMLKTALGKTGKVVKQYTMNPKAMPRHQLLGHIDMDTREWSDGVLTNSARQVVREPRDVTSWIICDGDIDPEWIESLNSVLDDNRLLTMPSGERIQFGSNVNFIFETHDLSCASPATISRMGMIFLSDEDTDLNSLIKSWLRSQPEECRYNLENWIGDYFEKALNWVVKKNDSVVETSLVGTVMNGLSHLHGCTDRGQFIINLLRGLGGNLNMKSRQEFAKEIFSWAQESPPDPRRPLDTYYDTDTGQLMLYQLKKPENLTADDFSNLQTLPVIQTPDMQRSLDYFKPWLDFTNKQSFLLVGPEGCGKGMLLHYAFSQLRSTQIATIHCSAQTTSQHLLQKLSQTCIVISTNTGRVYRPKDCERLVLYLKDINLPKPDKWGTSTLVAFLQQVLTYQGFYDENLEWVGLENIQIVASMSAGGTLGRHKLTSRFTSIVRLCTIDYPERDQLQAIYSAYLEPVLQKNLKNHPVWGSLPKIHQLAGSMVQVYEQVRAKFTVDDHSHYLFTPCILTQWVLGLFRYDLAGGSSIQTADYVLEIVAYEACRLFRDKIVGMKELHVFDNILMKVFQGDWGSDVLDNMADTFYVTWGACQEAFTTPGQALPPHGRLLGRLNSSDLKDIIQK</sequence>
<keyword evidence="13 20" id="KW-0175">Coiled coil</keyword>
<evidence type="ECO:0000313" key="23">
    <source>
        <dbReference type="Proteomes" id="UP000054244"/>
    </source>
</evidence>
<dbReference type="InterPro" id="IPR027417">
    <property type="entry name" value="P-loop_NTPase"/>
</dbReference>
<organism evidence="22 23">
    <name type="scientific">Apaloderma vittatum</name>
    <name type="common">Bar-tailed trogon</name>
    <dbReference type="NCBI Taxonomy" id="57397"/>
    <lineage>
        <taxon>Eukaryota</taxon>
        <taxon>Metazoa</taxon>
        <taxon>Chordata</taxon>
        <taxon>Craniata</taxon>
        <taxon>Vertebrata</taxon>
        <taxon>Euteleostomi</taxon>
        <taxon>Archelosauria</taxon>
        <taxon>Archosauria</taxon>
        <taxon>Dinosauria</taxon>
        <taxon>Saurischia</taxon>
        <taxon>Theropoda</taxon>
        <taxon>Coelurosauria</taxon>
        <taxon>Aves</taxon>
        <taxon>Neognathae</taxon>
        <taxon>Neoaves</taxon>
        <taxon>Telluraves</taxon>
        <taxon>Coraciimorphae</taxon>
        <taxon>Trogoniformes</taxon>
        <taxon>Trogonidae</taxon>
        <taxon>Apaloderma</taxon>
    </lineage>
</organism>
<dbReference type="Gene3D" id="1.20.58.1120">
    <property type="match status" value="1"/>
</dbReference>
<dbReference type="InterPro" id="IPR003593">
    <property type="entry name" value="AAA+_ATPase"/>
</dbReference>
<evidence type="ECO:0000256" key="14">
    <source>
        <dbReference type="ARBA" id="ARBA00023069"/>
    </source>
</evidence>